<evidence type="ECO:0000256" key="2">
    <source>
        <dbReference type="ARBA" id="ARBA00023080"/>
    </source>
</evidence>
<keyword evidence="1" id="KW-0378">Hydrolase</keyword>
<dbReference type="RefSeq" id="XP_003284301.1">
    <property type="nucleotide sequence ID" value="XM_003284253.1"/>
</dbReference>
<dbReference type="PANTHER" id="PTHR42680:SF2">
    <property type="entry name" value="DCTP DEAMINASE"/>
    <property type="match status" value="1"/>
</dbReference>
<dbReference type="Pfam" id="PF22769">
    <property type="entry name" value="DCD"/>
    <property type="match status" value="1"/>
</dbReference>
<dbReference type="GO" id="GO:0015949">
    <property type="term" value="P:nucleobase-containing small molecule interconversion"/>
    <property type="evidence" value="ECO:0000318"/>
    <property type="project" value="GO_Central"/>
</dbReference>
<evidence type="ECO:0000313" key="3">
    <source>
        <dbReference type="EMBL" id="EGC39155.1"/>
    </source>
</evidence>
<dbReference type="Gene3D" id="2.70.40.10">
    <property type="match status" value="1"/>
</dbReference>
<dbReference type="VEuPathDB" id="AmoebaDB:DICPUDRAFT_148089"/>
<dbReference type="CDD" id="cd07557">
    <property type="entry name" value="trimeric_dUTPase"/>
    <property type="match status" value="1"/>
</dbReference>
<evidence type="ECO:0000256" key="1">
    <source>
        <dbReference type="ARBA" id="ARBA00022801"/>
    </source>
</evidence>
<dbReference type="Proteomes" id="UP000001064">
    <property type="component" value="Unassembled WGS sequence"/>
</dbReference>
<dbReference type="SUPFAM" id="SSF51283">
    <property type="entry name" value="dUTPase-like"/>
    <property type="match status" value="1"/>
</dbReference>
<organism evidence="3 4">
    <name type="scientific">Dictyostelium purpureum</name>
    <name type="common">Slime mold</name>
    <dbReference type="NCBI Taxonomy" id="5786"/>
    <lineage>
        <taxon>Eukaryota</taxon>
        <taxon>Amoebozoa</taxon>
        <taxon>Evosea</taxon>
        <taxon>Eumycetozoa</taxon>
        <taxon>Dictyostelia</taxon>
        <taxon>Dictyosteliales</taxon>
        <taxon>Dictyosteliaceae</taxon>
        <taxon>Dictyostelium</taxon>
    </lineage>
</organism>
<dbReference type="PANTHER" id="PTHR42680">
    <property type="entry name" value="DCTP DEAMINASE"/>
    <property type="match status" value="1"/>
</dbReference>
<dbReference type="InterPro" id="IPR011962">
    <property type="entry name" value="dCTP_deaminase"/>
</dbReference>
<dbReference type="EMBL" id="GL870962">
    <property type="protein sequence ID" value="EGC39155.1"/>
    <property type="molecule type" value="Genomic_DNA"/>
</dbReference>
<dbReference type="InterPro" id="IPR036157">
    <property type="entry name" value="dUTPase-like_sf"/>
</dbReference>
<dbReference type="OMA" id="IEVCKCA"/>
<dbReference type="GeneID" id="10510238"/>
<dbReference type="OrthoDB" id="13808at2759"/>
<keyword evidence="4" id="KW-1185">Reference proteome</keyword>
<dbReference type="FunCoup" id="F0ZA78">
    <property type="interactions" value="42"/>
</dbReference>
<dbReference type="InterPro" id="IPR033704">
    <property type="entry name" value="dUTPase_trimeric"/>
</dbReference>
<dbReference type="GO" id="GO:0008829">
    <property type="term" value="F:dCTP deaminase activity"/>
    <property type="evidence" value="ECO:0000318"/>
    <property type="project" value="GO_Central"/>
</dbReference>
<protein>
    <submittedName>
        <fullName evidence="3">Uncharacterized protein</fullName>
    </submittedName>
</protein>
<accession>F0ZA78</accession>
<gene>
    <name evidence="3" type="ORF">DICPUDRAFT_148089</name>
</gene>
<evidence type="ECO:0000313" key="4">
    <source>
        <dbReference type="Proteomes" id="UP000001064"/>
    </source>
</evidence>
<dbReference type="KEGG" id="dpp:DICPUDRAFT_148089"/>
<dbReference type="eggNOG" id="ENOG502RDXQ">
    <property type="taxonomic scope" value="Eukaryota"/>
</dbReference>
<proteinExistence type="predicted"/>
<name>F0ZA78_DICPU</name>
<dbReference type="GO" id="GO:0006235">
    <property type="term" value="P:dTTP biosynthetic process"/>
    <property type="evidence" value="ECO:0000318"/>
    <property type="project" value="GO_Central"/>
</dbReference>
<dbReference type="GO" id="GO:0006229">
    <property type="term" value="P:dUTP biosynthetic process"/>
    <property type="evidence" value="ECO:0000318"/>
    <property type="project" value="GO_Central"/>
</dbReference>
<sequence length="245" mass="28109">MDTNNTIEKSLLSDKAILKHIDKGTIVISPFQREFLSTSSYDVTLGPYYFRETEPEAGAGIYNPYSENMVKRVWGTYKMAEKVSEWSKRSGVKLENISEDDLIIWIKPGETILAHTNEFIGGNTTVTTMMKARSSLGRNFIEVCKCAGWGDIGYINRWTLEITNNSLHYSIPLVVGRRIAQIIFFDSEGILDKPYESSGKYQSSSDINQLKEKWQPTDMLPKMYKDKELFKNFQAYNPSNYNVFK</sequence>
<dbReference type="STRING" id="5786.F0ZA78"/>
<reference evidence="4" key="1">
    <citation type="journal article" date="2011" name="Genome Biol.">
        <title>Comparative genomics of the social amoebae Dictyostelium discoideum and Dictyostelium purpureum.</title>
        <authorList>
            <consortium name="US DOE Joint Genome Institute (JGI-PGF)"/>
            <person name="Sucgang R."/>
            <person name="Kuo A."/>
            <person name="Tian X."/>
            <person name="Salerno W."/>
            <person name="Parikh A."/>
            <person name="Feasley C.L."/>
            <person name="Dalin E."/>
            <person name="Tu H."/>
            <person name="Huang E."/>
            <person name="Barry K."/>
            <person name="Lindquist E."/>
            <person name="Shapiro H."/>
            <person name="Bruce D."/>
            <person name="Schmutz J."/>
            <person name="Salamov A."/>
            <person name="Fey P."/>
            <person name="Gaudet P."/>
            <person name="Anjard C."/>
            <person name="Babu M.M."/>
            <person name="Basu S."/>
            <person name="Bushmanova Y."/>
            <person name="van der Wel H."/>
            <person name="Katoh-Kurasawa M."/>
            <person name="Dinh C."/>
            <person name="Coutinho P.M."/>
            <person name="Saito T."/>
            <person name="Elias M."/>
            <person name="Schaap P."/>
            <person name="Kay R.R."/>
            <person name="Henrissat B."/>
            <person name="Eichinger L."/>
            <person name="Rivero F."/>
            <person name="Putnam N.H."/>
            <person name="West C.M."/>
            <person name="Loomis W.F."/>
            <person name="Chisholm R.L."/>
            <person name="Shaulsky G."/>
            <person name="Strassmann J.E."/>
            <person name="Queller D.C."/>
            <person name="Kuspa A."/>
            <person name="Grigoriev I.V."/>
        </authorList>
    </citation>
    <scope>NUCLEOTIDE SEQUENCE [LARGE SCALE GENOMIC DNA]</scope>
    <source>
        <strain evidence="4">QSDP1</strain>
    </source>
</reference>
<dbReference type="InParanoid" id="F0ZA78"/>
<dbReference type="AlphaFoldDB" id="F0ZA78"/>
<keyword evidence="2" id="KW-0546">Nucleotide metabolism</keyword>